<keyword evidence="2" id="KW-1015">Disulfide bond</keyword>
<evidence type="ECO:0000259" key="4">
    <source>
        <dbReference type="Pfam" id="PF00061"/>
    </source>
</evidence>
<keyword evidence="5" id="KW-0449">Lipoprotein</keyword>
<accession>A0A6M2DYQ3</accession>
<protein>
    <submittedName>
        <fullName evidence="5">Putative apolipoprotein d/lipocalin</fullName>
    </submittedName>
</protein>
<evidence type="ECO:0000256" key="3">
    <source>
        <dbReference type="PIRNR" id="PIRNR036893"/>
    </source>
</evidence>
<proteinExistence type="inferred from homology"/>
<evidence type="ECO:0000256" key="1">
    <source>
        <dbReference type="ARBA" id="ARBA00006889"/>
    </source>
</evidence>
<feature type="signal peptide" evidence="3">
    <location>
        <begin position="1"/>
        <end position="20"/>
    </location>
</feature>
<dbReference type="InterPro" id="IPR012674">
    <property type="entry name" value="Calycin"/>
</dbReference>
<dbReference type="SUPFAM" id="SSF50814">
    <property type="entry name" value="Lipocalins"/>
    <property type="match status" value="1"/>
</dbReference>
<feature type="domain" description="Lipocalin/cytosolic fatty-acid binding" evidence="4">
    <location>
        <begin position="44"/>
        <end position="183"/>
    </location>
</feature>
<organism evidence="5">
    <name type="scientific">Xenopsylla cheopis</name>
    <name type="common">Oriental rat flea</name>
    <name type="synonym">Pulex cheopis</name>
    <dbReference type="NCBI Taxonomy" id="163159"/>
    <lineage>
        <taxon>Eukaryota</taxon>
        <taxon>Metazoa</taxon>
        <taxon>Ecdysozoa</taxon>
        <taxon>Arthropoda</taxon>
        <taxon>Hexapoda</taxon>
        <taxon>Insecta</taxon>
        <taxon>Pterygota</taxon>
        <taxon>Neoptera</taxon>
        <taxon>Endopterygota</taxon>
        <taxon>Siphonaptera</taxon>
        <taxon>Pulicidae</taxon>
        <taxon>Xenopsyllinae</taxon>
        <taxon>Xenopsylla</taxon>
    </lineage>
</organism>
<dbReference type="PRINTS" id="PR01273">
    <property type="entry name" value="INVTBRTCOLOR"/>
</dbReference>
<dbReference type="EMBL" id="GIIL01007104">
    <property type="protein sequence ID" value="NOV50830.1"/>
    <property type="molecule type" value="Transcribed_RNA"/>
</dbReference>
<dbReference type="Gene3D" id="2.40.128.20">
    <property type="match status" value="1"/>
</dbReference>
<keyword evidence="3" id="KW-0732">Signal</keyword>
<reference evidence="5" key="1">
    <citation type="submission" date="2020-03" db="EMBL/GenBank/DDBJ databases">
        <title>Transcriptomic Profiling of the Digestive Tract of the Rat Flea, Xenopsylla cheopis, Following Blood Feeding and Infection with Yersinia pestis.</title>
        <authorList>
            <person name="Bland D.M."/>
            <person name="Martens C.A."/>
            <person name="Virtaneva K."/>
            <person name="Kanakabandi K."/>
            <person name="Long D."/>
            <person name="Rosenke R."/>
            <person name="Saturday G.A."/>
            <person name="Hoyt F.H."/>
            <person name="Bruno D.P."/>
            <person name="Ribeiro J.M.C."/>
            <person name="Hinnebusch J."/>
        </authorList>
    </citation>
    <scope>NUCLEOTIDE SEQUENCE</scope>
</reference>
<dbReference type="GO" id="GO:0006629">
    <property type="term" value="P:lipid metabolic process"/>
    <property type="evidence" value="ECO:0007669"/>
    <property type="project" value="TreeGrafter"/>
</dbReference>
<evidence type="ECO:0000313" key="5">
    <source>
        <dbReference type="EMBL" id="NOV50830.1"/>
    </source>
</evidence>
<dbReference type="AlphaFoldDB" id="A0A6M2DYQ3"/>
<dbReference type="GO" id="GO:0031409">
    <property type="term" value="F:pigment binding"/>
    <property type="evidence" value="ECO:0007669"/>
    <property type="project" value="InterPro"/>
</dbReference>
<comment type="similarity">
    <text evidence="1 3">Belongs to the calycin superfamily. Lipocalin family.</text>
</comment>
<dbReference type="GO" id="GO:0000302">
    <property type="term" value="P:response to reactive oxygen species"/>
    <property type="evidence" value="ECO:0007669"/>
    <property type="project" value="TreeGrafter"/>
</dbReference>
<dbReference type="InterPro" id="IPR000566">
    <property type="entry name" value="Lipocln_cytosolic_FA-bd_dom"/>
</dbReference>
<dbReference type="InterPro" id="IPR022271">
    <property type="entry name" value="Lipocalin_ApoD"/>
</dbReference>
<dbReference type="InterPro" id="IPR003057">
    <property type="entry name" value="Invtbrt_color"/>
</dbReference>
<dbReference type="PIRSF" id="PIRSF036893">
    <property type="entry name" value="Lipocalin_ApoD"/>
    <property type="match status" value="1"/>
</dbReference>
<feature type="chain" id="PRO_5027204646" evidence="3">
    <location>
        <begin position="21"/>
        <end position="221"/>
    </location>
</feature>
<evidence type="ECO:0000256" key="2">
    <source>
        <dbReference type="ARBA" id="ARBA00023157"/>
    </source>
</evidence>
<dbReference type="PANTHER" id="PTHR10612:SF34">
    <property type="entry name" value="APOLIPOPROTEIN D"/>
    <property type="match status" value="1"/>
</dbReference>
<dbReference type="PANTHER" id="PTHR10612">
    <property type="entry name" value="APOLIPOPROTEIN D"/>
    <property type="match status" value="1"/>
</dbReference>
<sequence>MVKNIVLILLFISINNNCHARTVPIYKCPEVTPMPNFDVNRHLGIWYEQYRYPNHFEQDGICVMEDLVAQDGGKIEFKHSMIKNGENITYLGQIKPYDVSSNDGHFLINYNVIGKRWHDYIILHSDYERFAIVWSCTVAPQGPIEFAWVLTRNKNTPKDLEDMLPMYLKQGPIDIDKLIKTDQDCEPDSSGSEEFNEDQSYDCEPNQVILEFIRLILRFFN</sequence>
<dbReference type="Pfam" id="PF00061">
    <property type="entry name" value="Lipocalin"/>
    <property type="match status" value="1"/>
</dbReference>
<dbReference type="GO" id="GO:0005737">
    <property type="term" value="C:cytoplasm"/>
    <property type="evidence" value="ECO:0007669"/>
    <property type="project" value="TreeGrafter"/>
</dbReference>
<name>A0A6M2DYQ3_XENCH</name>